<dbReference type="RefSeq" id="WP_026040823.1">
    <property type="nucleotide sequence ID" value="NZ_FWWY01000001.1"/>
</dbReference>
<reference evidence="4" key="1">
    <citation type="submission" date="2017-04" db="EMBL/GenBank/DDBJ databases">
        <authorList>
            <person name="Varghese N."/>
            <person name="Submissions S."/>
        </authorList>
    </citation>
    <scope>NUCLEOTIDE SEQUENCE [LARGE SCALE GENOMIC DNA]</scope>
    <source>
        <strain evidence="4">DSM 9293</strain>
    </source>
</reference>
<evidence type="ECO:0000256" key="1">
    <source>
        <dbReference type="ARBA" id="ARBA00010574"/>
    </source>
</evidence>
<keyword evidence="4" id="KW-1185">Reference proteome</keyword>
<dbReference type="Proteomes" id="UP000192660">
    <property type="component" value="Unassembled WGS sequence"/>
</dbReference>
<organism evidence="3 4">
    <name type="scientific">Sulfobacillus thermosulfidooxidans (strain DSM 9293 / VKM B-1269 / AT-1)</name>
    <dbReference type="NCBI Taxonomy" id="929705"/>
    <lineage>
        <taxon>Bacteria</taxon>
        <taxon>Bacillati</taxon>
        <taxon>Bacillota</taxon>
        <taxon>Clostridia</taxon>
        <taxon>Eubacteriales</taxon>
        <taxon>Clostridiales Family XVII. Incertae Sedis</taxon>
        <taxon>Sulfobacillus</taxon>
    </lineage>
</organism>
<accession>A0A1W1W8H5</accession>
<dbReference type="GO" id="GO:0017148">
    <property type="term" value="P:negative regulation of translation"/>
    <property type="evidence" value="ECO:0007669"/>
    <property type="project" value="UniProtKB-UniRule"/>
</dbReference>
<evidence type="ECO:0000256" key="2">
    <source>
        <dbReference type="HAMAP-Rule" id="MF_01477"/>
    </source>
</evidence>
<keyword evidence="2" id="KW-0963">Cytoplasm</keyword>
<dbReference type="InterPro" id="IPR004394">
    <property type="entry name" value="Iojap/RsfS/C7orf30"/>
</dbReference>
<dbReference type="Pfam" id="PF02410">
    <property type="entry name" value="RsfS"/>
    <property type="match status" value="1"/>
</dbReference>
<proteinExistence type="inferred from homology"/>
<dbReference type="HAMAP" id="MF_01477">
    <property type="entry name" value="Iojap_RsfS"/>
    <property type="match status" value="1"/>
</dbReference>
<sequence length="117" mass="13254">MIPEDTRKWAELAAKTALERKGENVVVLDMRQVTLVADYFVIVSGHTVIQVAALADHIEEALRMAQVPLLQRVGGDKAHWVLLDYGAVVVHIFTDEERRYYDLERLWGDAEIVPIGE</sequence>
<dbReference type="Gene3D" id="3.30.460.10">
    <property type="entry name" value="Beta Polymerase, domain 2"/>
    <property type="match status" value="1"/>
</dbReference>
<dbReference type="GO" id="GO:0090071">
    <property type="term" value="P:negative regulation of ribosome biogenesis"/>
    <property type="evidence" value="ECO:0007669"/>
    <property type="project" value="UniProtKB-UniRule"/>
</dbReference>
<dbReference type="GO" id="GO:0043023">
    <property type="term" value="F:ribosomal large subunit binding"/>
    <property type="evidence" value="ECO:0007669"/>
    <property type="project" value="TreeGrafter"/>
</dbReference>
<dbReference type="PANTHER" id="PTHR21043:SF0">
    <property type="entry name" value="MITOCHONDRIAL ASSEMBLY OF RIBOSOMAL LARGE SUBUNIT PROTEIN 1"/>
    <property type="match status" value="1"/>
</dbReference>
<dbReference type="InterPro" id="IPR043519">
    <property type="entry name" value="NT_sf"/>
</dbReference>
<evidence type="ECO:0000313" key="4">
    <source>
        <dbReference type="Proteomes" id="UP000192660"/>
    </source>
</evidence>
<dbReference type="EMBL" id="FWWY01000001">
    <property type="protein sequence ID" value="SMC02584.1"/>
    <property type="molecule type" value="Genomic_DNA"/>
</dbReference>
<dbReference type="STRING" id="28034.BFX07_04895"/>
<dbReference type="NCBIfam" id="TIGR00090">
    <property type="entry name" value="rsfS_iojap_ybeB"/>
    <property type="match status" value="1"/>
</dbReference>
<comment type="subunit">
    <text evidence="2">Interacts with ribosomal protein uL14 (rplN).</text>
</comment>
<name>A0A1W1W8H5_SULTA</name>
<comment type="function">
    <text evidence="2">Functions as a ribosomal silencing factor. Interacts with ribosomal protein uL14 (rplN), blocking formation of intersubunit bridge B8. Prevents association of the 30S and 50S ribosomal subunits and the formation of functional ribosomes, thus repressing translation.</text>
</comment>
<dbReference type="SUPFAM" id="SSF81301">
    <property type="entry name" value="Nucleotidyltransferase"/>
    <property type="match status" value="1"/>
</dbReference>
<comment type="similarity">
    <text evidence="1 2">Belongs to the Iojap/RsfS family.</text>
</comment>
<dbReference type="GO" id="GO:0005737">
    <property type="term" value="C:cytoplasm"/>
    <property type="evidence" value="ECO:0007669"/>
    <property type="project" value="UniProtKB-SubCell"/>
</dbReference>
<keyword evidence="2" id="KW-0810">Translation regulation</keyword>
<keyword evidence="2" id="KW-0678">Repressor</keyword>
<comment type="subcellular location">
    <subcellularLocation>
        <location evidence="2">Cytoplasm</location>
    </subcellularLocation>
</comment>
<dbReference type="AlphaFoldDB" id="A0A1W1W8H5"/>
<dbReference type="PANTHER" id="PTHR21043">
    <property type="entry name" value="IOJAP SUPERFAMILY ORTHOLOG"/>
    <property type="match status" value="1"/>
</dbReference>
<protein>
    <recommendedName>
        <fullName evidence="2">Ribosomal silencing factor RsfS</fullName>
    </recommendedName>
</protein>
<evidence type="ECO:0000313" key="3">
    <source>
        <dbReference type="EMBL" id="SMC02584.1"/>
    </source>
</evidence>
<gene>
    <name evidence="2" type="primary">rsfS</name>
    <name evidence="3" type="ORF">SAMN00768000_0667</name>
</gene>
<dbReference type="GO" id="GO:0042256">
    <property type="term" value="P:cytosolic ribosome assembly"/>
    <property type="evidence" value="ECO:0007669"/>
    <property type="project" value="UniProtKB-UniRule"/>
</dbReference>